<dbReference type="STRING" id="43700.ENSMALP00000008668"/>
<feature type="compositionally biased region" description="Basic and acidic residues" evidence="1">
    <location>
        <begin position="181"/>
        <end position="198"/>
    </location>
</feature>
<feature type="compositionally biased region" description="Low complexity" evidence="1">
    <location>
        <begin position="142"/>
        <end position="160"/>
    </location>
</feature>
<name>A0A3Q3ITT9_MONAL</name>
<feature type="region of interest" description="Disordered" evidence="1">
    <location>
        <begin position="134"/>
        <end position="198"/>
    </location>
</feature>
<evidence type="ECO:0000313" key="4">
    <source>
        <dbReference type="Proteomes" id="UP000261600"/>
    </source>
</evidence>
<keyword evidence="4" id="KW-1185">Reference proteome</keyword>
<dbReference type="GO" id="GO:0016020">
    <property type="term" value="C:membrane"/>
    <property type="evidence" value="ECO:0007669"/>
    <property type="project" value="InterPro"/>
</dbReference>
<reference evidence="3" key="2">
    <citation type="submission" date="2025-09" db="UniProtKB">
        <authorList>
            <consortium name="Ensembl"/>
        </authorList>
    </citation>
    <scope>IDENTIFICATION</scope>
</reference>
<dbReference type="Proteomes" id="UP000261600">
    <property type="component" value="Unplaced"/>
</dbReference>
<dbReference type="Ensembl" id="ENSMALT00000008849.1">
    <property type="protein sequence ID" value="ENSMALP00000008668.1"/>
    <property type="gene ID" value="ENSMALG00000006161.1"/>
</dbReference>
<feature type="domain" description="Teneurin N-terminal" evidence="2">
    <location>
        <begin position="1"/>
        <end position="144"/>
    </location>
</feature>
<evidence type="ECO:0000256" key="1">
    <source>
        <dbReference type="SAM" id="MobiDB-lite"/>
    </source>
</evidence>
<feature type="region of interest" description="Disordered" evidence="1">
    <location>
        <begin position="1"/>
        <end position="33"/>
    </location>
</feature>
<protein>
    <recommendedName>
        <fullName evidence="2">Teneurin N-terminal domain-containing protein</fullName>
    </recommendedName>
</protein>
<dbReference type="Pfam" id="PF06484">
    <property type="entry name" value="Ten_N"/>
    <property type="match status" value="1"/>
</dbReference>
<dbReference type="GO" id="GO:0007165">
    <property type="term" value="P:signal transduction"/>
    <property type="evidence" value="ECO:0007669"/>
    <property type="project" value="InterPro"/>
</dbReference>
<evidence type="ECO:0000313" key="3">
    <source>
        <dbReference type="Ensembl" id="ENSMALP00000008668.1"/>
    </source>
</evidence>
<dbReference type="PROSITE" id="PS51361">
    <property type="entry name" value="TENEURIN_N"/>
    <property type="match status" value="1"/>
</dbReference>
<sequence>MDLKDRRHRSLTRGRCSKESQFNTSSLDTDECRVPTQKSYSSSETLKAFDHEQRLHYGSCVTDLVHHEADEYPRQGNFTLAELGVCEPTPPPHPAAVPYCPDLGLLQRGYSLNAGSDADSDPEGPLSPERAIQLWARPLPPTSSSSLLPPSLPSSSSAPHHPSPGPSPPIRECQMPLLEKNSTHSHLEPHPDDSYLLR</sequence>
<proteinExistence type="predicted"/>
<dbReference type="InterPro" id="IPR009471">
    <property type="entry name" value="Ten_N"/>
</dbReference>
<organism evidence="3 4">
    <name type="scientific">Monopterus albus</name>
    <name type="common">Swamp eel</name>
    <dbReference type="NCBI Taxonomy" id="43700"/>
    <lineage>
        <taxon>Eukaryota</taxon>
        <taxon>Metazoa</taxon>
        <taxon>Chordata</taxon>
        <taxon>Craniata</taxon>
        <taxon>Vertebrata</taxon>
        <taxon>Euteleostomi</taxon>
        <taxon>Actinopterygii</taxon>
        <taxon>Neopterygii</taxon>
        <taxon>Teleostei</taxon>
        <taxon>Neoteleostei</taxon>
        <taxon>Acanthomorphata</taxon>
        <taxon>Anabantaria</taxon>
        <taxon>Synbranchiformes</taxon>
        <taxon>Synbranchidae</taxon>
        <taxon>Monopterus</taxon>
    </lineage>
</organism>
<feature type="compositionally biased region" description="Basic residues" evidence="1">
    <location>
        <begin position="1"/>
        <end position="12"/>
    </location>
</feature>
<reference evidence="3" key="1">
    <citation type="submission" date="2025-08" db="UniProtKB">
        <authorList>
            <consortium name="Ensembl"/>
        </authorList>
    </citation>
    <scope>IDENTIFICATION</scope>
</reference>
<accession>A0A3Q3ITT9</accession>
<dbReference type="AlphaFoldDB" id="A0A3Q3ITT9"/>
<evidence type="ECO:0000259" key="2">
    <source>
        <dbReference type="PROSITE" id="PS51361"/>
    </source>
</evidence>